<organism evidence="9 10">
    <name type="scientific">Candidatus Cetobacterium colombiensis</name>
    <dbReference type="NCBI Taxonomy" id="3073100"/>
    <lineage>
        <taxon>Bacteria</taxon>
        <taxon>Fusobacteriati</taxon>
        <taxon>Fusobacteriota</taxon>
        <taxon>Fusobacteriia</taxon>
        <taxon>Fusobacteriales</taxon>
        <taxon>Fusobacteriaceae</taxon>
        <taxon>Cetobacterium</taxon>
    </lineage>
</organism>
<dbReference type="InterPro" id="IPR036565">
    <property type="entry name" value="Mur-like_cat_sf"/>
</dbReference>
<feature type="domain" description="Mur ligase central" evidence="8">
    <location>
        <begin position="98"/>
        <end position="272"/>
    </location>
</feature>
<evidence type="ECO:0000256" key="5">
    <source>
        <dbReference type="ARBA" id="ARBA00022741"/>
    </source>
</evidence>
<comment type="function">
    <text evidence="7">Cell wall formation. Catalyzes the addition of glutamate to the nucleotide precursor UDP-N-acetylmuramoyl-L-alanine (UMA).</text>
</comment>
<comment type="subcellular location">
    <subcellularLocation>
        <location evidence="1 7">Cytoplasm</location>
    </subcellularLocation>
</comment>
<keyword evidence="7" id="KW-0133">Cell shape</keyword>
<accession>A0ABU4WA69</accession>
<keyword evidence="10" id="KW-1185">Reference proteome</keyword>
<dbReference type="Gene3D" id="3.40.1190.10">
    <property type="entry name" value="Mur-like, catalytic domain"/>
    <property type="match status" value="1"/>
</dbReference>
<evidence type="ECO:0000256" key="4">
    <source>
        <dbReference type="ARBA" id="ARBA00022598"/>
    </source>
</evidence>
<dbReference type="RefSeq" id="WP_320313840.1">
    <property type="nucleotide sequence ID" value="NZ_JAVIKH010000009.1"/>
</dbReference>
<name>A0ABU4WA69_9FUSO</name>
<protein>
    <recommendedName>
        <fullName evidence="7">UDP-N-acetylmuramoylalanine--D-glutamate ligase</fullName>
        <ecNumber evidence="7">6.3.2.9</ecNumber>
    </recommendedName>
    <alternativeName>
        <fullName evidence="7">D-glutamic acid-adding enzyme</fullName>
    </alternativeName>
    <alternativeName>
        <fullName evidence="7">UDP-N-acetylmuramoyl-L-alanyl-D-glutamate synthetase</fullName>
    </alternativeName>
</protein>
<sequence length="437" mass="49975">MKKAIVFGAGISGKGAEKTLMKMGYEVYLIDDKIGIPSEDGMKILENEKIDIFIKSPGVPYTKLIEKALELNLEVIDDIELGYRYKIKNGILGKIIAITGTNGKTTVTSKIKELLEVAGFRAKVCGNIGYSFSQTIMENSDLDYYVLEASSYQLENIKEFKADIALIVNLAPDHLARYKNLDHYYDTKFNIGINQKEEEYFLVNTSCAEILKRIKNISGTKFYLGMNKTEKDEKVWVKNEKILYENEIVLEERLASLKGKHNLENMLFIVAVGKILNISTEVIREFLYSTGTLEHRMENFLKYGEVQFINDSKGTNIDSTKFAIEAFHQPILICGGYDKKLDLIDLEELIKNNVKEVYLIGDISDKLSEGLLKIGYSQDKIFNLKTLEKVMEKLKERIDKNQKEVILFSPATSSFDQFKNFEERGKIFKELVKSYFN</sequence>
<dbReference type="SUPFAM" id="SSF53244">
    <property type="entry name" value="MurD-like peptide ligases, peptide-binding domain"/>
    <property type="match status" value="1"/>
</dbReference>
<keyword evidence="7" id="KW-0961">Cell wall biogenesis/degradation</keyword>
<dbReference type="InterPro" id="IPR013221">
    <property type="entry name" value="Mur_ligase_cen"/>
</dbReference>
<evidence type="ECO:0000256" key="6">
    <source>
        <dbReference type="ARBA" id="ARBA00022840"/>
    </source>
</evidence>
<comment type="caution">
    <text evidence="9">The sequence shown here is derived from an EMBL/GenBank/DDBJ whole genome shotgun (WGS) entry which is preliminary data.</text>
</comment>
<proteinExistence type="inferred from homology"/>
<dbReference type="GO" id="GO:0008764">
    <property type="term" value="F:UDP-N-acetylmuramoylalanine-D-glutamate ligase activity"/>
    <property type="evidence" value="ECO:0007669"/>
    <property type="project" value="UniProtKB-EC"/>
</dbReference>
<dbReference type="HAMAP" id="MF_00639">
    <property type="entry name" value="MurD"/>
    <property type="match status" value="1"/>
</dbReference>
<keyword evidence="4 7" id="KW-0436">Ligase</keyword>
<dbReference type="EC" id="6.3.2.9" evidence="7"/>
<keyword evidence="7" id="KW-0132">Cell division</keyword>
<evidence type="ECO:0000256" key="2">
    <source>
        <dbReference type="ARBA" id="ARBA00004752"/>
    </source>
</evidence>
<evidence type="ECO:0000256" key="7">
    <source>
        <dbReference type="HAMAP-Rule" id="MF_00639"/>
    </source>
</evidence>
<keyword evidence="7" id="KW-0573">Peptidoglycan synthesis</keyword>
<dbReference type="Proteomes" id="UP001279681">
    <property type="component" value="Unassembled WGS sequence"/>
</dbReference>
<dbReference type="PANTHER" id="PTHR43692:SF1">
    <property type="entry name" value="UDP-N-ACETYLMURAMOYLALANINE--D-GLUTAMATE LIGASE"/>
    <property type="match status" value="1"/>
</dbReference>
<dbReference type="NCBIfam" id="TIGR01087">
    <property type="entry name" value="murD"/>
    <property type="match status" value="1"/>
</dbReference>
<keyword evidence="7" id="KW-0131">Cell cycle</keyword>
<reference evidence="10" key="1">
    <citation type="submission" date="2023-07" db="EMBL/GenBank/DDBJ databases">
        <authorList>
            <person name="Colorado M.A."/>
            <person name="Villamil L.M."/>
            <person name="Melo J.F."/>
            <person name="Rodriguez J.A."/>
            <person name="Ruiz R.Y."/>
        </authorList>
    </citation>
    <scope>NUCLEOTIDE SEQUENCE [LARGE SCALE GENOMIC DNA]</scope>
    <source>
        <strain evidence="10">C33</strain>
    </source>
</reference>
<feature type="binding site" evidence="7">
    <location>
        <begin position="100"/>
        <end position="106"/>
    </location>
    <ligand>
        <name>ATP</name>
        <dbReference type="ChEBI" id="CHEBI:30616"/>
    </ligand>
</feature>
<evidence type="ECO:0000256" key="3">
    <source>
        <dbReference type="ARBA" id="ARBA00022490"/>
    </source>
</evidence>
<comment type="pathway">
    <text evidence="2 7">Cell wall biogenesis; peptidoglycan biosynthesis.</text>
</comment>
<keyword evidence="5 7" id="KW-0547">Nucleotide-binding</keyword>
<dbReference type="Gene3D" id="3.90.190.20">
    <property type="entry name" value="Mur ligase, C-terminal domain"/>
    <property type="match status" value="1"/>
</dbReference>
<dbReference type="SUPFAM" id="SSF51984">
    <property type="entry name" value="MurCD N-terminal domain"/>
    <property type="match status" value="1"/>
</dbReference>
<keyword evidence="3 7" id="KW-0963">Cytoplasm</keyword>
<evidence type="ECO:0000313" key="10">
    <source>
        <dbReference type="Proteomes" id="UP001279681"/>
    </source>
</evidence>
<evidence type="ECO:0000313" key="9">
    <source>
        <dbReference type="EMBL" id="MDX8336438.1"/>
    </source>
</evidence>
<dbReference type="InterPro" id="IPR005762">
    <property type="entry name" value="MurD"/>
</dbReference>
<evidence type="ECO:0000256" key="1">
    <source>
        <dbReference type="ARBA" id="ARBA00004496"/>
    </source>
</evidence>
<evidence type="ECO:0000259" key="8">
    <source>
        <dbReference type="Pfam" id="PF08245"/>
    </source>
</evidence>
<comment type="catalytic activity">
    <reaction evidence="7">
        <text>UDP-N-acetyl-alpha-D-muramoyl-L-alanine + D-glutamate + ATP = UDP-N-acetyl-alpha-D-muramoyl-L-alanyl-D-glutamate + ADP + phosphate + H(+)</text>
        <dbReference type="Rhea" id="RHEA:16429"/>
        <dbReference type="ChEBI" id="CHEBI:15378"/>
        <dbReference type="ChEBI" id="CHEBI:29986"/>
        <dbReference type="ChEBI" id="CHEBI:30616"/>
        <dbReference type="ChEBI" id="CHEBI:43474"/>
        <dbReference type="ChEBI" id="CHEBI:83898"/>
        <dbReference type="ChEBI" id="CHEBI:83900"/>
        <dbReference type="ChEBI" id="CHEBI:456216"/>
        <dbReference type="EC" id="6.3.2.9"/>
    </reaction>
</comment>
<gene>
    <name evidence="7 9" type="primary">murD</name>
    <name evidence="9" type="ORF">RFV38_08000</name>
</gene>
<dbReference type="InterPro" id="IPR036615">
    <property type="entry name" value="Mur_ligase_C_dom_sf"/>
</dbReference>
<keyword evidence="6 7" id="KW-0067">ATP-binding</keyword>
<dbReference type="Pfam" id="PF08245">
    <property type="entry name" value="Mur_ligase_M"/>
    <property type="match status" value="1"/>
</dbReference>
<dbReference type="PANTHER" id="PTHR43692">
    <property type="entry name" value="UDP-N-ACETYLMURAMOYLALANINE--D-GLUTAMATE LIGASE"/>
    <property type="match status" value="1"/>
</dbReference>
<dbReference type="SUPFAM" id="SSF53623">
    <property type="entry name" value="MurD-like peptide ligases, catalytic domain"/>
    <property type="match status" value="1"/>
</dbReference>
<dbReference type="EMBL" id="JAVIKH010000009">
    <property type="protein sequence ID" value="MDX8336438.1"/>
    <property type="molecule type" value="Genomic_DNA"/>
</dbReference>
<comment type="similarity">
    <text evidence="7">Belongs to the MurCDEF family.</text>
</comment>